<dbReference type="AlphaFoldDB" id="A0A2V3VI55"/>
<dbReference type="PANTHER" id="PTHR12126">
    <property type="entry name" value="NADH-UBIQUINONE OXIDOREDUCTASE 39 KDA SUBUNIT-RELATED"/>
    <property type="match status" value="1"/>
</dbReference>
<evidence type="ECO:0000256" key="1">
    <source>
        <dbReference type="SAM" id="Phobius"/>
    </source>
</evidence>
<dbReference type="EMBL" id="QJJM01000005">
    <property type="protein sequence ID" value="PXW76299.1"/>
    <property type="molecule type" value="Genomic_DNA"/>
</dbReference>
<gene>
    <name evidence="3" type="ORF">C7451_10570</name>
</gene>
<proteinExistence type="predicted"/>
<evidence type="ECO:0000259" key="2">
    <source>
        <dbReference type="Pfam" id="PF01370"/>
    </source>
</evidence>
<dbReference type="Gene3D" id="3.40.50.720">
    <property type="entry name" value="NAD(P)-binding Rossmann-like Domain"/>
    <property type="match status" value="1"/>
</dbReference>
<comment type="caution">
    <text evidence="3">The sequence shown here is derived from an EMBL/GenBank/DDBJ whole genome shotgun (WGS) entry which is preliminary data.</text>
</comment>
<dbReference type="InterPro" id="IPR036291">
    <property type="entry name" value="NAD(P)-bd_dom_sf"/>
</dbReference>
<keyword evidence="1" id="KW-0472">Membrane</keyword>
<keyword evidence="1" id="KW-0812">Transmembrane</keyword>
<dbReference type="SUPFAM" id="SSF51735">
    <property type="entry name" value="NAD(P)-binding Rossmann-fold domains"/>
    <property type="match status" value="1"/>
</dbReference>
<organism evidence="3 4">
    <name type="scientific">Blastomonas natatoria</name>
    <dbReference type="NCBI Taxonomy" id="34015"/>
    <lineage>
        <taxon>Bacteria</taxon>
        <taxon>Pseudomonadati</taxon>
        <taxon>Pseudomonadota</taxon>
        <taxon>Alphaproteobacteria</taxon>
        <taxon>Sphingomonadales</taxon>
        <taxon>Sphingomonadaceae</taxon>
        <taxon>Blastomonas</taxon>
    </lineage>
</organism>
<keyword evidence="4" id="KW-1185">Reference proteome</keyword>
<feature type="transmembrane region" description="Helical" evidence="1">
    <location>
        <begin position="250"/>
        <end position="270"/>
    </location>
</feature>
<evidence type="ECO:0000313" key="3">
    <source>
        <dbReference type="EMBL" id="PXW76299.1"/>
    </source>
</evidence>
<dbReference type="PANTHER" id="PTHR12126:SF11">
    <property type="entry name" value="NADH DEHYDROGENASE [UBIQUINONE] 1 ALPHA SUBCOMPLEX SUBUNIT 9, MITOCHONDRIAL"/>
    <property type="match status" value="1"/>
</dbReference>
<dbReference type="Pfam" id="PF01370">
    <property type="entry name" value="Epimerase"/>
    <property type="match status" value="1"/>
</dbReference>
<protein>
    <submittedName>
        <fullName evidence="3">Nucleoside-diphosphate-sugar epimerase</fullName>
    </submittedName>
</protein>
<sequence>MVRRIWRRHNRWEMWQVGKKIVITGGAGLVGQNLVAKLKQRGYTRIVSIDKAANNSQILREQHPDIEVIVADLAREDGWQHALADCDALVHGHAQIGGLVPQEFVDNNILASERVMAAAIEQGVPYIVNISSSVVNSMAVDDYTETKKAQEKLVAETGIPQVILRPTLMFGWFDRKHVGWLARFMEKVPVFPIPGSGKYLRQPLYVADFCDVIVSAIENRTTGAYNITGQERIDYIDLIRAMKRATGARAIILNIPYDLFALLLRIYGLFSKNPPFTEKQLKALSTPDVFEIIDWPGIFGVRATPLDEALKETFGHPVYSKIALQF</sequence>
<feature type="domain" description="NAD-dependent epimerase/dehydratase" evidence="2">
    <location>
        <begin position="21"/>
        <end position="227"/>
    </location>
</feature>
<reference evidence="3 4" key="1">
    <citation type="submission" date="2018-05" db="EMBL/GenBank/DDBJ databases">
        <title>Genomic Encyclopedia of Type Strains, Phase IV (KMG-IV): sequencing the most valuable type-strain genomes for metagenomic binning, comparative biology and taxonomic classification.</title>
        <authorList>
            <person name="Goeker M."/>
        </authorList>
    </citation>
    <scope>NUCLEOTIDE SEQUENCE [LARGE SCALE GENOMIC DNA]</scope>
    <source>
        <strain evidence="3 4">DSM 3183</strain>
    </source>
</reference>
<keyword evidence="1" id="KW-1133">Transmembrane helix</keyword>
<dbReference type="Proteomes" id="UP000248014">
    <property type="component" value="Unassembled WGS sequence"/>
</dbReference>
<dbReference type="GO" id="GO:0044877">
    <property type="term" value="F:protein-containing complex binding"/>
    <property type="evidence" value="ECO:0007669"/>
    <property type="project" value="TreeGrafter"/>
</dbReference>
<accession>A0A2V3VI55</accession>
<dbReference type="InterPro" id="IPR051207">
    <property type="entry name" value="ComplexI_NDUFA9_subunit"/>
</dbReference>
<evidence type="ECO:0000313" key="4">
    <source>
        <dbReference type="Proteomes" id="UP000248014"/>
    </source>
</evidence>
<name>A0A2V3VI55_9SPHN</name>
<dbReference type="InterPro" id="IPR001509">
    <property type="entry name" value="Epimerase_deHydtase"/>
</dbReference>